<evidence type="ECO:0000313" key="3">
    <source>
        <dbReference type="Proteomes" id="UP000829196"/>
    </source>
</evidence>
<dbReference type="AlphaFoldDB" id="A0A8T3BCX0"/>
<evidence type="ECO:0000313" key="2">
    <source>
        <dbReference type="EMBL" id="KAI0510233.1"/>
    </source>
</evidence>
<keyword evidence="1" id="KW-1133">Transmembrane helix</keyword>
<sequence length="146" mass="17167">MNLVFLINRYLLLLNQTHLKVSFLLLLLYPHQVYLTNLLITLINMFLRLLSLSNQSIPLLQPCNQLLHLNIILLHPLLRIRMSSSHMALPHCSSHPMQTRFKTGNLKPKSIFNLFHQNIPLDPSTYVEEVKEKHWRDAMSQEFQAF</sequence>
<feature type="transmembrane region" description="Helical" evidence="1">
    <location>
        <begin position="21"/>
        <end position="47"/>
    </location>
</feature>
<comment type="caution">
    <text evidence="2">The sequence shown here is derived from an EMBL/GenBank/DDBJ whole genome shotgun (WGS) entry which is preliminary data.</text>
</comment>
<dbReference type="EMBL" id="JAGYWB010000009">
    <property type="protein sequence ID" value="KAI0510233.1"/>
    <property type="molecule type" value="Genomic_DNA"/>
</dbReference>
<evidence type="ECO:0000256" key="1">
    <source>
        <dbReference type="SAM" id="Phobius"/>
    </source>
</evidence>
<dbReference type="Proteomes" id="UP000829196">
    <property type="component" value="Unassembled WGS sequence"/>
</dbReference>
<keyword evidence="3" id="KW-1185">Reference proteome</keyword>
<accession>A0A8T3BCX0</accession>
<protein>
    <submittedName>
        <fullName evidence="2">Uncharacterized protein</fullName>
    </submittedName>
</protein>
<gene>
    <name evidence="2" type="ORF">KFK09_010834</name>
</gene>
<name>A0A8T3BCX0_DENNO</name>
<organism evidence="2 3">
    <name type="scientific">Dendrobium nobile</name>
    <name type="common">Orchid</name>
    <dbReference type="NCBI Taxonomy" id="94219"/>
    <lineage>
        <taxon>Eukaryota</taxon>
        <taxon>Viridiplantae</taxon>
        <taxon>Streptophyta</taxon>
        <taxon>Embryophyta</taxon>
        <taxon>Tracheophyta</taxon>
        <taxon>Spermatophyta</taxon>
        <taxon>Magnoliopsida</taxon>
        <taxon>Liliopsida</taxon>
        <taxon>Asparagales</taxon>
        <taxon>Orchidaceae</taxon>
        <taxon>Epidendroideae</taxon>
        <taxon>Malaxideae</taxon>
        <taxon>Dendrobiinae</taxon>
        <taxon>Dendrobium</taxon>
    </lineage>
</organism>
<reference evidence="2" key="1">
    <citation type="journal article" date="2022" name="Front. Genet.">
        <title>Chromosome-Scale Assembly of the Dendrobium nobile Genome Provides Insights Into the Molecular Mechanism of the Biosynthesis of the Medicinal Active Ingredient of Dendrobium.</title>
        <authorList>
            <person name="Xu Q."/>
            <person name="Niu S.-C."/>
            <person name="Li K.-L."/>
            <person name="Zheng P.-J."/>
            <person name="Zhang X.-J."/>
            <person name="Jia Y."/>
            <person name="Liu Y."/>
            <person name="Niu Y.-X."/>
            <person name="Yu L.-H."/>
            <person name="Chen D.-F."/>
            <person name="Zhang G.-Q."/>
        </authorList>
    </citation>
    <scope>NUCLEOTIDE SEQUENCE</scope>
    <source>
        <tissue evidence="2">Leaf</tissue>
    </source>
</reference>
<keyword evidence="1" id="KW-0812">Transmembrane</keyword>
<proteinExistence type="predicted"/>
<keyword evidence="1" id="KW-0472">Membrane</keyword>